<feature type="non-terminal residue" evidence="1">
    <location>
        <position position="1"/>
    </location>
</feature>
<accession>A0A0K2UV96</accession>
<proteinExistence type="predicted"/>
<name>A0A0K2UV96_LEPSM</name>
<reference evidence="1" key="1">
    <citation type="submission" date="2014-05" db="EMBL/GenBank/DDBJ databases">
        <authorList>
            <person name="Chronopoulou M."/>
        </authorList>
    </citation>
    <scope>NUCLEOTIDE SEQUENCE</scope>
    <source>
        <tissue evidence="1">Whole organism</tissue>
    </source>
</reference>
<dbReference type="EMBL" id="HACA01024842">
    <property type="protein sequence ID" value="CDW42203.1"/>
    <property type="molecule type" value="Transcribed_RNA"/>
</dbReference>
<feature type="non-terminal residue" evidence="1">
    <location>
        <position position="81"/>
    </location>
</feature>
<protein>
    <submittedName>
        <fullName evidence="1">Uncharacterized protein</fullName>
    </submittedName>
</protein>
<organism evidence="1">
    <name type="scientific">Lepeophtheirus salmonis</name>
    <name type="common">Salmon louse</name>
    <name type="synonym">Caligus salmonis</name>
    <dbReference type="NCBI Taxonomy" id="72036"/>
    <lineage>
        <taxon>Eukaryota</taxon>
        <taxon>Metazoa</taxon>
        <taxon>Ecdysozoa</taxon>
        <taxon>Arthropoda</taxon>
        <taxon>Crustacea</taxon>
        <taxon>Multicrustacea</taxon>
        <taxon>Hexanauplia</taxon>
        <taxon>Copepoda</taxon>
        <taxon>Siphonostomatoida</taxon>
        <taxon>Caligidae</taxon>
        <taxon>Lepeophtheirus</taxon>
    </lineage>
</organism>
<evidence type="ECO:0000313" key="1">
    <source>
        <dbReference type="EMBL" id="CDW42203.1"/>
    </source>
</evidence>
<sequence>ELRCILPNPKSRINPLILADQILQGDQTYLLKFQSLDHIFSRRHFDFLEDYKFVPKFHQDGLQSHKINFYQILRIIIITFL</sequence>
<dbReference type="AlphaFoldDB" id="A0A0K2UV96"/>